<dbReference type="CDD" id="cd06225">
    <property type="entry name" value="HAMP"/>
    <property type="match status" value="1"/>
</dbReference>
<dbReference type="Gene3D" id="3.30.450.20">
    <property type="entry name" value="PAS domain"/>
    <property type="match status" value="1"/>
</dbReference>
<keyword evidence="11 14" id="KW-1133">Transmembrane helix</keyword>
<evidence type="ECO:0000256" key="12">
    <source>
        <dbReference type="ARBA" id="ARBA00023012"/>
    </source>
</evidence>
<keyword evidence="8" id="KW-0547">Nucleotide-binding</keyword>
<keyword evidence="6" id="KW-0808">Transferase</keyword>
<protein>
    <recommendedName>
        <fullName evidence="3">histidine kinase</fullName>
        <ecNumber evidence="3">2.7.13.3</ecNumber>
    </recommendedName>
</protein>
<name>A0ABS8FXF8_9FIRM</name>
<evidence type="ECO:0000256" key="2">
    <source>
        <dbReference type="ARBA" id="ARBA00004651"/>
    </source>
</evidence>
<keyword evidence="18" id="KW-1185">Reference proteome</keyword>
<evidence type="ECO:0000256" key="5">
    <source>
        <dbReference type="ARBA" id="ARBA00022553"/>
    </source>
</evidence>
<dbReference type="InterPro" id="IPR010559">
    <property type="entry name" value="Sig_transdc_His_kin_internal"/>
</dbReference>
<dbReference type="InterPro" id="IPR005467">
    <property type="entry name" value="His_kinase_dom"/>
</dbReference>
<comment type="catalytic activity">
    <reaction evidence="1">
        <text>ATP + protein L-histidine = ADP + protein N-phospho-L-histidine.</text>
        <dbReference type="EC" id="2.7.13.3"/>
    </reaction>
</comment>
<dbReference type="InterPro" id="IPR003660">
    <property type="entry name" value="HAMP_dom"/>
</dbReference>
<dbReference type="RefSeq" id="WP_227707786.1">
    <property type="nucleotide sequence ID" value="NZ_JAJEQX010000015.1"/>
</dbReference>
<dbReference type="PROSITE" id="PS50885">
    <property type="entry name" value="HAMP"/>
    <property type="match status" value="1"/>
</dbReference>
<dbReference type="SUPFAM" id="SSF158472">
    <property type="entry name" value="HAMP domain-like"/>
    <property type="match status" value="1"/>
</dbReference>
<dbReference type="Gene3D" id="6.10.340.10">
    <property type="match status" value="1"/>
</dbReference>
<feature type="domain" description="HAMP" evidence="16">
    <location>
        <begin position="325"/>
        <end position="377"/>
    </location>
</feature>
<comment type="subcellular location">
    <subcellularLocation>
        <location evidence="2">Cell membrane</location>
        <topology evidence="2">Multi-pass membrane protein</topology>
    </subcellularLocation>
</comment>
<keyword evidence="4" id="KW-1003">Cell membrane</keyword>
<evidence type="ECO:0000313" key="18">
    <source>
        <dbReference type="Proteomes" id="UP001198151"/>
    </source>
</evidence>
<dbReference type="SMART" id="SM00387">
    <property type="entry name" value="HATPase_c"/>
    <property type="match status" value="1"/>
</dbReference>
<dbReference type="Proteomes" id="UP001198151">
    <property type="component" value="Unassembled WGS sequence"/>
</dbReference>
<dbReference type="PANTHER" id="PTHR34220">
    <property type="entry name" value="SENSOR HISTIDINE KINASE YPDA"/>
    <property type="match status" value="1"/>
</dbReference>
<dbReference type="SMART" id="SM00304">
    <property type="entry name" value="HAMP"/>
    <property type="match status" value="1"/>
</dbReference>
<dbReference type="Pfam" id="PF02518">
    <property type="entry name" value="HATPase_c"/>
    <property type="match status" value="1"/>
</dbReference>
<keyword evidence="7 14" id="KW-0812">Transmembrane</keyword>
<dbReference type="EC" id="2.7.13.3" evidence="3"/>
<keyword evidence="5" id="KW-0597">Phosphoprotein</keyword>
<feature type="transmembrane region" description="Helical" evidence="14">
    <location>
        <begin position="20"/>
        <end position="41"/>
    </location>
</feature>
<dbReference type="EMBL" id="JAJEQX010000015">
    <property type="protein sequence ID" value="MCC2254642.1"/>
    <property type="molecule type" value="Genomic_DNA"/>
</dbReference>
<evidence type="ECO:0000259" key="15">
    <source>
        <dbReference type="PROSITE" id="PS50109"/>
    </source>
</evidence>
<keyword evidence="9 17" id="KW-0418">Kinase</keyword>
<evidence type="ECO:0000256" key="9">
    <source>
        <dbReference type="ARBA" id="ARBA00022777"/>
    </source>
</evidence>
<dbReference type="PROSITE" id="PS50109">
    <property type="entry name" value="HIS_KIN"/>
    <property type="match status" value="1"/>
</dbReference>
<dbReference type="Pfam" id="PF00672">
    <property type="entry name" value="HAMP"/>
    <property type="match status" value="1"/>
</dbReference>
<proteinExistence type="predicted"/>
<reference evidence="17 18" key="1">
    <citation type="submission" date="2021-10" db="EMBL/GenBank/DDBJ databases">
        <title>Anaerobic single-cell dispensing facilitates the cultivation of human gut bacteria.</title>
        <authorList>
            <person name="Afrizal A."/>
        </authorList>
    </citation>
    <scope>NUCLEOTIDE SEQUENCE [LARGE SCALE GENOMIC DNA]</scope>
    <source>
        <strain evidence="17 18">CLA-AA-H200</strain>
    </source>
</reference>
<dbReference type="InterPro" id="IPR003594">
    <property type="entry name" value="HATPase_dom"/>
</dbReference>
<evidence type="ECO:0000256" key="11">
    <source>
        <dbReference type="ARBA" id="ARBA00022989"/>
    </source>
</evidence>
<dbReference type="PANTHER" id="PTHR34220:SF11">
    <property type="entry name" value="SENSOR PROTEIN KINASE HPTS"/>
    <property type="match status" value="1"/>
</dbReference>
<dbReference type="InterPro" id="IPR036890">
    <property type="entry name" value="HATPase_C_sf"/>
</dbReference>
<dbReference type="SUPFAM" id="SSF55874">
    <property type="entry name" value="ATPase domain of HSP90 chaperone/DNA topoisomerase II/histidine kinase"/>
    <property type="match status" value="1"/>
</dbReference>
<evidence type="ECO:0000256" key="1">
    <source>
        <dbReference type="ARBA" id="ARBA00000085"/>
    </source>
</evidence>
<evidence type="ECO:0000256" key="10">
    <source>
        <dbReference type="ARBA" id="ARBA00022840"/>
    </source>
</evidence>
<keyword evidence="10" id="KW-0067">ATP-binding</keyword>
<evidence type="ECO:0000256" key="3">
    <source>
        <dbReference type="ARBA" id="ARBA00012438"/>
    </source>
</evidence>
<evidence type="ECO:0000313" key="17">
    <source>
        <dbReference type="EMBL" id="MCC2254642.1"/>
    </source>
</evidence>
<evidence type="ECO:0000256" key="13">
    <source>
        <dbReference type="ARBA" id="ARBA00023136"/>
    </source>
</evidence>
<keyword evidence="12" id="KW-0902">Two-component regulatory system</keyword>
<sequence>MKKILKECYGKLSLAKKITFLNIGMIAFVLVSFTLILQVFFEKAVLDIVTESYVQRFETVSDNCADILLDAERITKVLFTDEDVENWFQNGRETGIAQRLQQRMKVESRLDYLEALYPENQFSSISVYTTGGEMVNTNSIRSRAAAYLNLLEEIQKMPEKPAWLDLYEYEDEEGPGDGIAYMRPYREYSSGQVKGYIVVEYNSELLQKIFTPLKYQAEGQYLITDTSGNVKLASENTEQTAQNIADRDFFQWVLQKNNDEGKSFQIGGERCLVTAAEIGTLDWMMIGVTPVSMLLEPGKIMTVVLYVVGVFAVAAAALLSFFVAHTVARPLSELADTMKRFGKGDLHVSVPVRSGDETGVLADAFNKMTVQIETLVQQVYREQRDKRKYEFAVLQAQINPHFLYNTLSSVSALIKMNRPDDAFQMIHAIGQFYRTALSSGKNLISLRTEVENIESYIQIQKMRYRDKIIFQIEFDEAIMDVPIVKLTLQPIVENAIYHGVKNVPHQGKISVCGAGNGADVVIRISDNGAGMSAERAEEILSEEEKSREKSFGLYSIRQRLRLYFGEEAGISIQSKPGEGTEVIVKIPGQGKAGHNEISTDR</sequence>
<dbReference type="Gene3D" id="3.30.565.10">
    <property type="entry name" value="Histidine kinase-like ATPase, C-terminal domain"/>
    <property type="match status" value="1"/>
</dbReference>
<evidence type="ECO:0000256" key="14">
    <source>
        <dbReference type="SAM" id="Phobius"/>
    </source>
</evidence>
<comment type="caution">
    <text evidence="17">The sequence shown here is derived from an EMBL/GenBank/DDBJ whole genome shotgun (WGS) entry which is preliminary data.</text>
</comment>
<gene>
    <name evidence="17" type="ORF">LKD70_09455</name>
</gene>
<dbReference type="Pfam" id="PF06580">
    <property type="entry name" value="His_kinase"/>
    <property type="match status" value="1"/>
</dbReference>
<evidence type="ECO:0000256" key="4">
    <source>
        <dbReference type="ARBA" id="ARBA00022475"/>
    </source>
</evidence>
<organism evidence="17 18">
    <name type="scientific">Ruminococcus turbiniformis</name>
    <dbReference type="NCBI Taxonomy" id="2881258"/>
    <lineage>
        <taxon>Bacteria</taxon>
        <taxon>Bacillati</taxon>
        <taxon>Bacillota</taxon>
        <taxon>Clostridia</taxon>
        <taxon>Eubacteriales</taxon>
        <taxon>Oscillospiraceae</taxon>
        <taxon>Ruminococcus</taxon>
    </lineage>
</organism>
<evidence type="ECO:0000256" key="7">
    <source>
        <dbReference type="ARBA" id="ARBA00022692"/>
    </source>
</evidence>
<evidence type="ECO:0000256" key="6">
    <source>
        <dbReference type="ARBA" id="ARBA00022679"/>
    </source>
</evidence>
<evidence type="ECO:0000259" key="16">
    <source>
        <dbReference type="PROSITE" id="PS50885"/>
    </source>
</evidence>
<keyword evidence="13 14" id="KW-0472">Membrane</keyword>
<feature type="domain" description="Histidine kinase" evidence="15">
    <location>
        <begin position="488"/>
        <end position="590"/>
    </location>
</feature>
<accession>A0ABS8FXF8</accession>
<dbReference type="GO" id="GO:0016301">
    <property type="term" value="F:kinase activity"/>
    <property type="evidence" value="ECO:0007669"/>
    <property type="project" value="UniProtKB-KW"/>
</dbReference>
<feature type="transmembrane region" description="Helical" evidence="14">
    <location>
        <begin position="303"/>
        <end position="324"/>
    </location>
</feature>
<dbReference type="InterPro" id="IPR050640">
    <property type="entry name" value="Bact_2-comp_sensor_kinase"/>
</dbReference>
<evidence type="ECO:0000256" key="8">
    <source>
        <dbReference type="ARBA" id="ARBA00022741"/>
    </source>
</evidence>